<accession>A0A563EEY8</accession>
<proteinExistence type="predicted"/>
<dbReference type="EMBL" id="VOBR01000057">
    <property type="protein sequence ID" value="TWP43974.1"/>
    <property type="molecule type" value="Genomic_DNA"/>
</dbReference>
<name>A0A563EEY8_9PSEU</name>
<evidence type="ECO:0000313" key="2">
    <source>
        <dbReference type="Proteomes" id="UP000316639"/>
    </source>
</evidence>
<keyword evidence="2" id="KW-1185">Reference proteome</keyword>
<gene>
    <name evidence="1" type="ORF">FKR81_41805</name>
</gene>
<reference evidence="1 2" key="1">
    <citation type="submission" date="2019-07" db="EMBL/GenBank/DDBJ databases">
        <title>Lentzea xizangensis sp. nov., isolated from Qinghai-Tibetan Plateau Soils.</title>
        <authorList>
            <person name="Huang J."/>
        </authorList>
    </citation>
    <scope>NUCLEOTIDE SEQUENCE [LARGE SCALE GENOMIC DNA]</scope>
    <source>
        <strain evidence="1 2">FXJ1.1311</strain>
    </source>
</reference>
<organism evidence="1 2">
    <name type="scientific">Lentzea tibetensis</name>
    <dbReference type="NCBI Taxonomy" id="2591470"/>
    <lineage>
        <taxon>Bacteria</taxon>
        <taxon>Bacillati</taxon>
        <taxon>Actinomycetota</taxon>
        <taxon>Actinomycetes</taxon>
        <taxon>Pseudonocardiales</taxon>
        <taxon>Pseudonocardiaceae</taxon>
        <taxon>Lentzea</taxon>
    </lineage>
</organism>
<sequence length="93" mass="10923">MKYEDQVHQLRRMVAGLPIWRTEIRSGRTVVVDARSNEVLLHVEGEWTPHLVRFFDSFDRYSLLNLVSLLDALPMTHPEARQLLESLRLPEKV</sequence>
<dbReference type="AlphaFoldDB" id="A0A563EEY8"/>
<protein>
    <submittedName>
        <fullName evidence="1">Uncharacterized protein</fullName>
    </submittedName>
</protein>
<dbReference type="Proteomes" id="UP000316639">
    <property type="component" value="Unassembled WGS sequence"/>
</dbReference>
<comment type="caution">
    <text evidence="1">The sequence shown here is derived from an EMBL/GenBank/DDBJ whole genome shotgun (WGS) entry which is preliminary data.</text>
</comment>
<evidence type="ECO:0000313" key="1">
    <source>
        <dbReference type="EMBL" id="TWP43974.1"/>
    </source>
</evidence>
<dbReference type="RefSeq" id="WP_146360969.1">
    <property type="nucleotide sequence ID" value="NZ_VOBR01000057.1"/>
</dbReference>
<dbReference type="OrthoDB" id="9994589at2"/>